<dbReference type="Gene3D" id="1.10.8.60">
    <property type="match status" value="1"/>
</dbReference>
<dbReference type="PANTHER" id="PTHR32071">
    <property type="entry name" value="TRANSCRIPTIONAL REGULATORY PROTEIN"/>
    <property type="match status" value="1"/>
</dbReference>
<keyword evidence="9" id="KW-1185">Reference proteome</keyword>
<dbReference type="SUPFAM" id="SSF55785">
    <property type="entry name" value="PYP-like sensor domain (PAS domain)"/>
    <property type="match status" value="1"/>
</dbReference>
<dbReference type="EMBL" id="QRMS01000007">
    <property type="protein sequence ID" value="RHJ84126.1"/>
    <property type="molecule type" value="Genomic_DNA"/>
</dbReference>
<dbReference type="Gene3D" id="1.10.10.60">
    <property type="entry name" value="Homeodomain-like"/>
    <property type="match status" value="1"/>
</dbReference>
<dbReference type="Proteomes" id="UP000284841">
    <property type="component" value="Unassembled WGS sequence"/>
</dbReference>
<dbReference type="PROSITE" id="PS00675">
    <property type="entry name" value="SIGMA54_INTERACT_1"/>
    <property type="match status" value="1"/>
</dbReference>
<dbReference type="InterPro" id="IPR058031">
    <property type="entry name" value="AAA_lid_NorR"/>
</dbReference>
<dbReference type="Pfam" id="PF00158">
    <property type="entry name" value="Sigma54_activat"/>
    <property type="match status" value="1"/>
</dbReference>
<organism evidence="8 9">
    <name type="scientific">Emergencia timonensis</name>
    <dbReference type="NCBI Taxonomy" id="1776384"/>
    <lineage>
        <taxon>Bacteria</taxon>
        <taxon>Bacillati</taxon>
        <taxon>Bacillota</taxon>
        <taxon>Clostridia</taxon>
        <taxon>Peptostreptococcales</taxon>
        <taxon>Anaerovoracaceae</taxon>
        <taxon>Emergencia</taxon>
    </lineage>
</organism>
<keyword evidence="5" id="KW-0804">Transcription</keyword>
<dbReference type="Gene3D" id="3.40.50.300">
    <property type="entry name" value="P-loop containing nucleotide triphosphate hydrolases"/>
    <property type="match status" value="1"/>
</dbReference>
<dbReference type="InterPro" id="IPR002197">
    <property type="entry name" value="HTH_Fis"/>
</dbReference>
<dbReference type="InterPro" id="IPR025944">
    <property type="entry name" value="Sigma_54_int_dom_CS"/>
</dbReference>
<dbReference type="GO" id="GO:0006355">
    <property type="term" value="P:regulation of DNA-templated transcription"/>
    <property type="evidence" value="ECO:0007669"/>
    <property type="project" value="InterPro"/>
</dbReference>
<evidence type="ECO:0000313" key="9">
    <source>
        <dbReference type="Proteomes" id="UP000284841"/>
    </source>
</evidence>
<feature type="domain" description="Sigma-54 factor interaction" evidence="6">
    <location>
        <begin position="152"/>
        <end position="380"/>
    </location>
</feature>
<gene>
    <name evidence="8" type="ORF">DW099_18185</name>
</gene>
<dbReference type="InterPro" id="IPR003593">
    <property type="entry name" value="AAA+_ATPase"/>
</dbReference>
<evidence type="ECO:0000256" key="1">
    <source>
        <dbReference type="ARBA" id="ARBA00022741"/>
    </source>
</evidence>
<name>A0A415DV68_9FIRM</name>
<dbReference type="SUPFAM" id="SSF52540">
    <property type="entry name" value="P-loop containing nucleoside triphosphate hydrolases"/>
    <property type="match status" value="1"/>
</dbReference>
<feature type="domain" description="PAS" evidence="7">
    <location>
        <begin position="6"/>
        <end position="51"/>
    </location>
</feature>
<protein>
    <submittedName>
        <fullName evidence="8">PAS domain-containing protein</fullName>
    </submittedName>
</protein>
<dbReference type="FunFam" id="3.40.50.300:FF:000006">
    <property type="entry name" value="DNA-binding transcriptional regulator NtrC"/>
    <property type="match status" value="1"/>
</dbReference>
<dbReference type="Pfam" id="PF00989">
    <property type="entry name" value="PAS"/>
    <property type="match status" value="1"/>
</dbReference>
<dbReference type="PROSITE" id="PS00688">
    <property type="entry name" value="SIGMA54_INTERACT_3"/>
    <property type="match status" value="1"/>
</dbReference>
<dbReference type="InterPro" id="IPR025662">
    <property type="entry name" value="Sigma_54_int_dom_ATP-bd_1"/>
</dbReference>
<dbReference type="PANTHER" id="PTHR32071:SF74">
    <property type="entry name" value="TRANSCRIPTIONAL ACTIVATOR ROCR"/>
    <property type="match status" value="1"/>
</dbReference>
<dbReference type="InterPro" id="IPR009057">
    <property type="entry name" value="Homeodomain-like_sf"/>
</dbReference>
<dbReference type="PROSITE" id="PS50045">
    <property type="entry name" value="SIGMA54_INTERACT_4"/>
    <property type="match status" value="1"/>
</dbReference>
<evidence type="ECO:0000256" key="3">
    <source>
        <dbReference type="ARBA" id="ARBA00023015"/>
    </source>
</evidence>
<dbReference type="PROSITE" id="PS50112">
    <property type="entry name" value="PAS"/>
    <property type="match status" value="1"/>
</dbReference>
<proteinExistence type="predicted"/>
<keyword evidence="4" id="KW-0238">DNA-binding</keyword>
<dbReference type="GO" id="GO:0005524">
    <property type="term" value="F:ATP binding"/>
    <property type="evidence" value="ECO:0007669"/>
    <property type="project" value="UniProtKB-KW"/>
</dbReference>
<evidence type="ECO:0000256" key="5">
    <source>
        <dbReference type="ARBA" id="ARBA00023163"/>
    </source>
</evidence>
<evidence type="ECO:0000256" key="2">
    <source>
        <dbReference type="ARBA" id="ARBA00022840"/>
    </source>
</evidence>
<accession>A0A415DV68</accession>
<evidence type="ECO:0000259" key="6">
    <source>
        <dbReference type="PROSITE" id="PS50045"/>
    </source>
</evidence>
<dbReference type="OrthoDB" id="9803970at2"/>
<dbReference type="CDD" id="cd00009">
    <property type="entry name" value="AAA"/>
    <property type="match status" value="1"/>
</dbReference>
<dbReference type="InterPro" id="IPR013767">
    <property type="entry name" value="PAS_fold"/>
</dbReference>
<dbReference type="STRING" id="1776384.GCA_900086585_00506"/>
<dbReference type="PROSITE" id="PS00676">
    <property type="entry name" value="SIGMA54_INTERACT_2"/>
    <property type="match status" value="1"/>
</dbReference>
<dbReference type="InterPro" id="IPR025943">
    <property type="entry name" value="Sigma_54_int_dom_ATP-bd_2"/>
</dbReference>
<dbReference type="PRINTS" id="PR01590">
    <property type="entry name" value="HTHFIS"/>
</dbReference>
<sequence length="463" mass="52092">MDAEGYKKIIEELIKLIDAGVYVVDQDGIGMFYNGAMADMEQINIEDVVGKEFHKAFPGVKLAESTMYQALKKNVATKNKQQSYKNLYGKEITTINSTVPVVEGGRTIAAVEVAKDITNIRSMSDTILKLQEKKIEPHKVKPKIRQYTFDNIIGNNPQFVSVLERAKRAADNDASVFIYGETGTGKELFAQSIHYASRRQNKPFLAQNCAALPESLLEGILFGTSKGGFTGAVDRAGLFEQANGGTLLLDEISAMPYELQSKLLRVLQEDYIRRVGGTTDIPIDVRIIGTVNEFPEKLIDEGKLRKDLYYRLNVVSIAIPPLRSRLDDIPLLTEKLLEKHNERFGKEVWMVSEGAMDRLCEYDYPGNVRELENVIMQSVAMADTEHVLTEKLLQMPMQVKAIGADVEKWDRKGPLDQYLANLEKEIIREVMITEGGNISKTAEVLKIKRQTLQHKLKKYGIKD</sequence>
<keyword evidence="1" id="KW-0547">Nucleotide-binding</keyword>
<evidence type="ECO:0000256" key="4">
    <source>
        <dbReference type="ARBA" id="ARBA00023125"/>
    </source>
</evidence>
<evidence type="ECO:0000259" key="7">
    <source>
        <dbReference type="PROSITE" id="PS50112"/>
    </source>
</evidence>
<reference evidence="8 9" key="1">
    <citation type="submission" date="2018-08" db="EMBL/GenBank/DDBJ databases">
        <title>A genome reference for cultivated species of the human gut microbiota.</title>
        <authorList>
            <person name="Zou Y."/>
            <person name="Xue W."/>
            <person name="Luo G."/>
        </authorList>
    </citation>
    <scope>NUCLEOTIDE SEQUENCE [LARGE SCALE GENOMIC DNA]</scope>
    <source>
        <strain evidence="8 9">AM07-24</strain>
    </source>
</reference>
<evidence type="ECO:0000313" key="8">
    <source>
        <dbReference type="EMBL" id="RHJ84126.1"/>
    </source>
</evidence>
<dbReference type="InterPro" id="IPR027417">
    <property type="entry name" value="P-loop_NTPase"/>
</dbReference>
<dbReference type="Pfam" id="PF02954">
    <property type="entry name" value="HTH_8"/>
    <property type="match status" value="1"/>
</dbReference>
<keyword evidence="2" id="KW-0067">ATP-binding</keyword>
<comment type="caution">
    <text evidence="8">The sequence shown here is derived from an EMBL/GenBank/DDBJ whole genome shotgun (WGS) entry which is preliminary data.</text>
</comment>
<dbReference type="SMART" id="SM00382">
    <property type="entry name" value="AAA"/>
    <property type="match status" value="1"/>
</dbReference>
<dbReference type="Gene3D" id="3.30.450.20">
    <property type="entry name" value="PAS domain"/>
    <property type="match status" value="1"/>
</dbReference>
<dbReference type="Pfam" id="PF25601">
    <property type="entry name" value="AAA_lid_14"/>
    <property type="match status" value="1"/>
</dbReference>
<dbReference type="SUPFAM" id="SSF46689">
    <property type="entry name" value="Homeodomain-like"/>
    <property type="match status" value="1"/>
</dbReference>
<dbReference type="NCBIfam" id="TIGR00229">
    <property type="entry name" value="sensory_box"/>
    <property type="match status" value="1"/>
</dbReference>
<dbReference type="GO" id="GO:0043565">
    <property type="term" value="F:sequence-specific DNA binding"/>
    <property type="evidence" value="ECO:0007669"/>
    <property type="project" value="InterPro"/>
</dbReference>
<dbReference type="AlphaFoldDB" id="A0A415DV68"/>
<dbReference type="InterPro" id="IPR002078">
    <property type="entry name" value="Sigma_54_int"/>
</dbReference>
<dbReference type="RefSeq" id="WP_067533421.1">
    <property type="nucleotide sequence ID" value="NZ_AP025567.1"/>
</dbReference>
<keyword evidence="3" id="KW-0805">Transcription regulation</keyword>
<dbReference type="GeneID" id="83002918"/>
<dbReference type="InterPro" id="IPR000014">
    <property type="entry name" value="PAS"/>
</dbReference>
<dbReference type="InterPro" id="IPR035965">
    <property type="entry name" value="PAS-like_dom_sf"/>
</dbReference>